<evidence type="ECO:0000313" key="2">
    <source>
        <dbReference type="EMBL" id="ELT93460.1"/>
    </source>
</evidence>
<dbReference type="EMBL" id="AMQN01029763">
    <property type="status" value="NOT_ANNOTATED_CDS"/>
    <property type="molecule type" value="Genomic_DNA"/>
</dbReference>
<accession>R7TQZ5</accession>
<sequence>MQFLLMYKFLQDHLELFFNAVRRFGCWNNNPSVNHFKAAFRALISRCGAAAVYGSIGNCVAQENVELVRASLQSPSYASPFHEEDVALDVIEDNLSEHFSSELYAILAQNTVTYICGWVVKKILKFTKCDECRFVLCRATAPEPGWSMDHRFRFLYLKNRGGLVCPSAGVLKIATLTETFLRTQDNLPLLKVQLLVLSRLGNLNVFDSVDFEDHVANTTVGLDNRYFCLIKSVVATHYDLRQHHFTRLLNQRVHANNIRRKNTKTILFMGQ</sequence>
<proteinExistence type="predicted"/>
<organism evidence="2">
    <name type="scientific">Capitella teleta</name>
    <name type="common">Polychaete worm</name>
    <dbReference type="NCBI Taxonomy" id="283909"/>
    <lineage>
        <taxon>Eukaryota</taxon>
        <taxon>Metazoa</taxon>
        <taxon>Spiralia</taxon>
        <taxon>Lophotrochozoa</taxon>
        <taxon>Annelida</taxon>
        <taxon>Polychaeta</taxon>
        <taxon>Sedentaria</taxon>
        <taxon>Scolecida</taxon>
        <taxon>Capitellidae</taxon>
        <taxon>Capitella</taxon>
    </lineage>
</organism>
<evidence type="ECO:0000259" key="1">
    <source>
        <dbReference type="Pfam" id="PF21789"/>
    </source>
</evidence>
<evidence type="ECO:0000313" key="3">
    <source>
        <dbReference type="EnsemblMetazoa" id="CapteP222462"/>
    </source>
</evidence>
<feature type="domain" description="Transposable element P transposase-like RNase H C-terminal" evidence="1">
    <location>
        <begin position="7"/>
        <end position="41"/>
    </location>
</feature>
<dbReference type="OMA" id="WHASKIA"/>
<dbReference type="STRING" id="283909.R7TQZ5"/>
<dbReference type="PANTHER" id="PTHR47577:SF2">
    <property type="entry name" value="THAP DOMAIN CONTAINING 9"/>
    <property type="match status" value="1"/>
</dbReference>
<reference evidence="3" key="3">
    <citation type="submission" date="2015-06" db="UniProtKB">
        <authorList>
            <consortium name="EnsemblMetazoa"/>
        </authorList>
    </citation>
    <scope>IDENTIFICATION</scope>
</reference>
<dbReference type="InterPro" id="IPR048367">
    <property type="entry name" value="TNP-like_RNaseH_C"/>
</dbReference>
<dbReference type="PANTHER" id="PTHR47577">
    <property type="entry name" value="THAP DOMAIN-CONTAINING PROTEIN 6"/>
    <property type="match status" value="1"/>
</dbReference>
<evidence type="ECO:0000313" key="4">
    <source>
        <dbReference type="Proteomes" id="UP000014760"/>
    </source>
</evidence>
<dbReference type="OrthoDB" id="7312725at2759"/>
<reference evidence="4" key="1">
    <citation type="submission" date="2012-12" db="EMBL/GenBank/DDBJ databases">
        <authorList>
            <person name="Hellsten U."/>
            <person name="Grimwood J."/>
            <person name="Chapman J.A."/>
            <person name="Shapiro H."/>
            <person name="Aerts A."/>
            <person name="Otillar R.P."/>
            <person name="Terry A.Y."/>
            <person name="Boore J.L."/>
            <person name="Simakov O."/>
            <person name="Marletaz F."/>
            <person name="Cho S.-J."/>
            <person name="Edsinger-Gonzales E."/>
            <person name="Havlak P."/>
            <person name="Kuo D.-H."/>
            <person name="Larsson T."/>
            <person name="Lv J."/>
            <person name="Arendt D."/>
            <person name="Savage R."/>
            <person name="Osoegawa K."/>
            <person name="de Jong P."/>
            <person name="Lindberg D.R."/>
            <person name="Seaver E.C."/>
            <person name="Weisblat D.A."/>
            <person name="Putnam N.H."/>
            <person name="Grigoriev I.V."/>
            <person name="Rokhsar D.S."/>
        </authorList>
    </citation>
    <scope>NUCLEOTIDE SEQUENCE</scope>
    <source>
        <strain evidence="4">I ESC-2004</strain>
    </source>
</reference>
<dbReference type="EnsemblMetazoa" id="CapteT222462">
    <property type="protein sequence ID" value="CapteP222462"/>
    <property type="gene ID" value="CapteG222462"/>
</dbReference>
<keyword evidence="4" id="KW-1185">Reference proteome</keyword>
<dbReference type="EMBL" id="KB309731">
    <property type="protein sequence ID" value="ELT93460.1"/>
    <property type="molecule type" value="Genomic_DNA"/>
</dbReference>
<dbReference type="AlphaFoldDB" id="R7TQZ5"/>
<gene>
    <name evidence="2" type="ORF">CAPTEDRAFT_222462</name>
</gene>
<name>R7TQZ5_CAPTE</name>
<protein>
    <recommendedName>
        <fullName evidence="1">Transposable element P transposase-like RNase H C-terminal domain-containing protein</fullName>
    </recommendedName>
</protein>
<dbReference type="Proteomes" id="UP000014760">
    <property type="component" value="Unassembled WGS sequence"/>
</dbReference>
<reference evidence="2 4" key="2">
    <citation type="journal article" date="2013" name="Nature">
        <title>Insights into bilaterian evolution from three spiralian genomes.</title>
        <authorList>
            <person name="Simakov O."/>
            <person name="Marletaz F."/>
            <person name="Cho S.J."/>
            <person name="Edsinger-Gonzales E."/>
            <person name="Havlak P."/>
            <person name="Hellsten U."/>
            <person name="Kuo D.H."/>
            <person name="Larsson T."/>
            <person name="Lv J."/>
            <person name="Arendt D."/>
            <person name="Savage R."/>
            <person name="Osoegawa K."/>
            <person name="de Jong P."/>
            <person name="Grimwood J."/>
            <person name="Chapman J.A."/>
            <person name="Shapiro H."/>
            <person name="Aerts A."/>
            <person name="Otillar R.P."/>
            <person name="Terry A.Y."/>
            <person name="Boore J.L."/>
            <person name="Grigoriev I.V."/>
            <person name="Lindberg D.R."/>
            <person name="Seaver E.C."/>
            <person name="Weisblat D.A."/>
            <person name="Putnam N.H."/>
            <person name="Rokhsar D.S."/>
        </authorList>
    </citation>
    <scope>NUCLEOTIDE SEQUENCE</scope>
    <source>
        <strain evidence="2 4">I ESC-2004</strain>
    </source>
</reference>
<dbReference type="HOGENOM" id="CLU_076426_0_0_1"/>
<dbReference type="Pfam" id="PF21789">
    <property type="entry name" value="TNP-like_RNaseH_C"/>
    <property type="match status" value="1"/>
</dbReference>